<name>A0ACC2WBL6_9TREE</name>
<reference evidence="1" key="1">
    <citation type="submission" date="2023-04" db="EMBL/GenBank/DDBJ databases">
        <title>Draft Genome sequencing of Naganishia species isolated from polar environments using Oxford Nanopore Technology.</title>
        <authorList>
            <person name="Leo P."/>
            <person name="Venkateswaran K."/>
        </authorList>
    </citation>
    <scope>NUCLEOTIDE SEQUENCE</scope>
    <source>
        <strain evidence="1">MNA-CCFEE 5262</strain>
    </source>
</reference>
<organism evidence="1 2">
    <name type="scientific">Naganishia adeliensis</name>
    <dbReference type="NCBI Taxonomy" id="92952"/>
    <lineage>
        <taxon>Eukaryota</taxon>
        <taxon>Fungi</taxon>
        <taxon>Dikarya</taxon>
        <taxon>Basidiomycota</taxon>
        <taxon>Agaricomycotina</taxon>
        <taxon>Tremellomycetes</taxon>
        <taxon>Filobasidiales</taxon>
        <taxon>Filobasidiaceae</taxon>
        <taxon>Naganishia</taxon>
    </lineage>
</organism>
<evidence type="ECO:0000313" key="1">
    <source>
        <dbReference type="EMBL" id="KAJ9108477.1"/>
    </source>
</evidence>
<comment type="caution">
    <text evidence="1">The sequence shown here is derived from an EMBL/GenBank/DDBJ whole genome shotgun (WGS) entry which is preliminary data.</text>
</comment>
<sequence length="728" mass="81744">MPRRKPASAKQKKGKTFTAEFLAGLESLLSATLQEHRAIKRGDVEAPKDGAKNKGKLTIGRSTALGTVDLKARAKAKELQSSFVGLTKEYIEAANRRAFNEVLPRPLAREVAHFRTPVQLESEPELQRKVQDLDERLWCPIRPKWRHSMTKNELDRNEETQFAKWLEGMDLIHDEYMALPRHDDQGRVDTRSPSFFERNLSVWRQLWRATEQSQIILVMVDVRCPPVHLPSSLRTYLRNLVTPPSRRQKQQDQSPSTDGDTDKFLKPPKGANAGRKRVILVLTKTDLVDDAATEGWKRWCKAWWKYGYGRAEDVTADESDDVRVVSVRSYADQPVEDQRGRRRHIPEIPHSVLDELLVALEAAHSDLLQPPASLLDQPEKLARWQTECHSKIKPAVNWDEFHRRQPSQADDLVPDEKPQTEQEEVEEGEDQTREEKEAESLTIGLIGQPNCGKSSLLNALMGRSTVRASKTPGKSIYWSKDVRIVDCPGLVLPSLTGVEMQVQAGILPISQVSSVASCIHHIACLLPLEKALHLSPPARWQEERERKRAMQSRITTRRQDDEQDPQGARTAVSYEKYGAMEDGHAGQWTAGDILQGWAEYRGYVTAKAGRPDTNRAGNEMTDDSNGELENEKDENGIWLPGMTELQVSEDRHPAANDESEEEFNKDSDPDDAASGTEDDADAASDDADSDMEIATRKQPVIGVQSRFAALNLGEGDDGSEESEGESAD</sequence>
<proteinExistence type="predicted"/>
<accession>A0ACC2WBL6</accession>
<evidence type="ECO:0000313" key="2">
    <source>
        <dbReference type="Proteomes" id="UP001230649"/>
    </source>
</evidence>
<gene>
    <name evidence="1" type="ORF">QFC20_003383</name>
</gene>
<dbReference type="EMBL" id="JASBWS010000031">
    <property type="protein sequence ID" value="KAJ9108477.1"/>
    <property type="molecule type" value="Genomic_DNA"/>
</dbReference>
<protein>
    <submittedName>
        <fullName evidence="1">Uncharacterized protein</fullName>
    </submittedName>
</protein>
<keyword evidence="2" id="KW-1185">Reference proteome</keyword>
<dbReference type="Proteomes" id="UP001230649">
    <property type="component" value="Unassembled WGS sequence"/>
</dbReference>